<evidence type="ECO:0000313" key="2">
    <source>
        <dbReference type="Proteomes" id="UP000356253"/>
    </source>
</evidence>
<dbReference type="EMBL" id="CABVMM010000008">
    <property type="protein sequence ID" value="VVV00905.1"/>
    <property type="molecule type" value="Genomic_DNA"/>
</dbReference>
<evidence type="ECO:0000313" key="1">
    <source>
        <dbReference type="EMBL" id="VVV00905.1"/>
    </source>
</evidence>
<keyword evidence="2" id="KW-1185">Reference proteome</keyword>
<comment type="caution">
    <text evidence="1">The sequence shown here is derived from an EMBL/GenBank/DDBJ whole genome shotgun (WGS) entry which is preliminary data.</text>
</comment>
<sequence>MKTFNVLYIDDDKDEDLKITPLVRELSAQGKIKIELEYPRKLEPFVDHLAEKYKKTDGVIIDLRLNENHKGKDDFATYPAQILATAIRTYQNGENKKFEEFPIFLISSLEKKAAYFDTDVQSHDLFDLFISKNDIPRIGSIYEDQIHAIISAYDDIKMKKKIWELLDIDEKSYKSLSLSFDLDDKLASSTSQFLLNQVILRNGILINEDVLAARLGVDIDSSKDWEALKKELNESIKYTGIYGNVWHRWWSNRLIDWWEDEISPDISLINSDSHQRISLLKQKLEFKNLEEAKPIESYMSTSFWTVCKALNKPLDSYDGLLLNTGNKNWQDKEYVSPTAVIEGDSKRKGYKLHPDEKDRYEEIKIIYKKRKYGDK</sequence>
<gene>
    <name evidence="1" type="ORF">FVB9532_02181</name>
</gene>
<proteinExistence type="predicted"/>
<reference evidence="1" key="1">
    <citation type="submission" date="2019-09" db="EMBL/GenBank/DDBJ databases">
        <authorList>
            <person name="Rodrigo-Torres L."/>
            <person name="Arahal R. D."/>
            <person name="Lucena T."/>
        </authorList>
    </citation>
    <scope>NUCLEOTIDE SEQUENCE</scope>
    <source>
        <strain evidence="1">ISS653</strain>
    </source>
</reference>
<name>A0AC61YBX0_9FLAO</name>
<protein>
    <submittedName>
        <fullName evidence="1">Uncharacterized protein</fullName>
    </submittedName>
</protein>
<dbReference type="Proteomes" id="UP000356253">
    <property type="component" value="Unassembled WGS sequence"/>
</dbReference>
<accession>A0AC61YBX0</accession>
<organism evidence="1 2">
    <name type="scientific">Mesonia oceanica</name>
    <dbReference type="NCBI Taxonomy" id="2687242"/>
    <lineage>
        <taxon>Bacteria</taxon>
        <taxon>Pseudomonadati</taxon>
        <taxon>Bacteroidota</taxon>
        <taxon>Flavobacteriia</taxon>
        <taxon>Flavobacteriales</taxon>
        <taxon>Flavobacteriaceae</taxon>
        <taxon>Mesonia</taxon>
    </lineage>
</organism>